<dbReference type="PANTHER" id="PTHR35176">
    <property type="entry name" value="HEME OXYGENASE HI_0854-RELATED"/>
    <property type="match status" value="1"/>
</dbReference>
<keyword evidence="1" id="KW-0560">Oxidoreductase</keyword>
<protein>
    <submittedName>
        <fullName evidence="3">Pyridoxamine 5'-phosphate oxidase</fullName>
    </submittedName>
</protein>
<evidence type="ECO:0000313" key="3">
    <source>
        <dbReference type="EMBL" id="GLY74448.1"/>
    </source>
</evidence>
<dbReference type="SUPFAM" id="SSF50475">
    <property type="entry name" value="FMN-binding split barrel"/>
    <property type="match status" value="1"/>
</dbReference>
<feature type="domain" description="Pyridoxamine 5'-phosphate oxidase N-terminal" evidence="2">
    <location>
        <begin position="36"/>
        <end position="146"/>
    </location>
</feature>
<organism evidence="3 4">
    <name type="scientific">Actinoallomurus iriomotensis</name>
    <dbReference type="NCBI Taxonomy" id="478107"/>
    <lineage>
        <taxon>Bacteria</taxon>
        <taxon>Bacillati</taxon>
        <taxon>Actinomycetota</taxon>
        <taxon>Actinomycetes</taxon>
        <taxon>Streptosporangiales</taxon>
        <taxon>Thermomonosporaceae</taxon>
        <taxon>Actinoallomurus</taxon>
    </lineage>
</organism>
<evidence type="ECO:0000313" key="4">
    <source>
        <dbReference type="Proteomes" id="UP001165135"/>
    </source>
</evidence>
<evidence type="ECO:0000256" key="1">
    <source>
        <dbReference type="ARBA" id="ARBA00023002"/>
    </source>
</evidence>
<gene>
    <name evidence="3" type="ORF">Airi01_027150</name>
</gene>
<reference evidence="3" key="1">
    <citation type="submission" date="2023-03" db="EMBL/GenBank/DDBJ databases">
        <title>Actinoallomurus iriomotensis NBRC 103681.</title>
        <authorList>
            <person name="Ichikawa N."/>
            <person name="Sato H."/>
            <person name="Tonouchi N."/>
        </authorList>
    </citation>
    <scope>NUCLEOTIDE SEQUENCE</scope>
    <source>
        <strain evidence="3">NBRC 103681</strain>
    </source>
</reference>
<dbReference type="InterPro" id="IPR052019">
    <property type="entry name" value="F420H2_bilvrd_red/Heme_oxyg"/>
</dbReference>
<dbReference type="AlphaFoldDB" id="A0A9W6RET0"/>
<dbReference type="Proteomes" id="UP001165135">
    <property type="component" value="Unassembled WGS sequence"/>
</dbReference>
<accession>A0A9W6RET0</accession>
<dbReference type="PANTHER" id="PTHR35176:SF6">
    <property type="entry name" value="HEME OXYGENASE HI_0854-RELATED"/>
    <property type="match status" value="1"/>
</dbReference>
<dbReference type="InterPro" id="IPR011576">
    <property type="entry name" value="Pyridox_Oxase_N"/>
</dbReference>
<dbReference type="GO" id="GO:0016627">
    <property type="term" value="F:oxidoreductase activity, acting on the CH-CH group of donors"/>
    <property type="evidence" value="ECO:0007669"/>
    <property type="project" value="TreeGrafter"/>
</dbReference>
<dbReference type="GO" id="GO:0070967">
    <property type="term" value="F:coenzyme F420 binding"/>
    <property type="evidence" value="ECO:0007669"/>
    <property type="project" value="TreeGrafter"/>
</dbReference>
<name>A0A9W6RET0_9ACTN</name>
<evidence type="ECO:0000259" key="2">
    <source>
        <dbReference type="Pfam" id="PF01243"/>
    </source>
</evidence>
<dbReference type="Pfam" id="PF01243">
    <property type="entry name" value="PNPOx_N"/>
    <property type="match status" value="1"/>
</dbReference>
<dbReference type="GO" id="GO:0005829">
    <property type="term" value="C:cytosol"/>
    <property type="evidence" value="ECO:0007669"/>
    <property type="project" value="TreeGrafter"/>
</dbReference>
<dbReference type="EMBL" id="BSTJ01000003">
    <property type="protein sequence ID" value="GLY74448.1"/>
    <property type="molecule type" value="Genomic_DNA"/>
</dbReference>
<sequence>MSVAGRTVRGMTTWAEFEAKAPELAALGEARFRAGGLALVGTLRANGWPRITPVEPRFVDGELQLGMMWQSLKALDLLRDPRCTVHSATSDKDGTEGDFKLYGTAEHVTDPTRRERHCQVTEQEIGWRPADDEFHVFSIHVEEVAYALFGGDEDDPKIYSWRPGGDLRRLHVRS</sequence>
<proteinExistence type="predicted"/>
<dbReference type="Gene3D" id="2.30.110.10">
    <property type="entry name" value="Electron Transport, Fmn-binding Protein, Chain A"/>
    <property type="match status" value="1"/>
</dbReference>
<comment type="caution">
    <text evidence="3">The sequence shown here is derived from an EMBL/GenBank/DDBJ whole genome shotgun (WGS) entry which is preliminary data.</text>
</comment>
<dbReference type="InterPro" id="IPR012349">
    <property type="entry name" value="Split_barrel_FMN-bd"/>
</dbReference>